<name>A0A9P7AEH5_9AGAM</name>
<dbReference type="InterPro" id="IPR011989">
    <property type="entry name" value="ARM-like"/>
</dbReference>
<dbReference type="GeneID" id="64592440"/>
<proteinExistence type="predicted"/>
<dbReference type="InterPro" id="IPR045546">
    <property type="entry name" value="Exportin-T_C"/>
</dbReference>
<feature type="domain" description="Exportin-T C-terminal" evidence="1">
    <location>
        <begin position="1"/>
        <end position="85"/>
    </location>
</feature>
<evidence type="ECO:0000313" key="2">
    <source>
        <dbReference type="EMBL" id="KAG1787193.1"/>
    </source>
</evidence>
<dbReference type="Gene3D" id="1.25.10.10">
    <property type="entry name" value="Leucine-rich Repeat Variant"/>
    <property type="match status" value="1"/>
</dbReference>
<evidence type="ECO:0000313" key="3">
    <source>
        <dbReference type="Proteomes" id="UP000719766"/>
    </source>
</evidence>
<sequence length="185" mass="20777">MKWDDEEDPTDLDDDDFSAFETLHKDLKLSMDAAFTIDQDLIASAVRTLSLQTLSAYRSGMLLNWNDAELALYLVYIFGEIVKTGGKGRAAFCVAPIVPKEKRREVDYSEYPLTPHGETLLALGQNGVSAFPHRVVVMQSSIGLVACNHSSFSLRAVFSDNRLFFGLCHYLTEYTQFYILPLHAN</sequence>
<dbReference type="AlphaFoldDB" id="A0A9P7AEH5"/>
<accession>A0A9P7AEH5</accession>
<dbReference type="EMBL" id="JABBWE010000082">
    <property type="protein sequence ID" value="KAG1787193.1"/>
    <property type="molecule type" value="Genomic_DNA"/>
</dbReference>
<dbReference type="OrthoDB" id="26399at2759"/>
<organism evidence="2 3">
    <name type="scientific">Suillus plorans</name>
    <dbReference type="NCBI Taxonomy" id="116603"/>
    <lineage>
        <taxon>Eukaryota</taxon>
        <taxon>Fungi</taxon>
        <taxon>Dikarya</taxon>
        <taxon>Basidiomycota</taxon>
        <taxon>Agaricomycotina</taxon>
        <taxon>Agaricomycetes</taxon>
        <taxon>Agaricomycetidae</taxon>
        <taxon>Boletales</taxon>
        <taxon>Suillineae</taxon>
        <taxon>Suillaceae</taxon>
        <taxon>Suillus</taxon>
    </lineage>
</organism>
<dbReference type="Proteomes" id="UP000719766">
    <property type="component" value="Unassembled WGS sequence"/>
</dbReference>
<protein>
    <recommendedName>
        <fullName evidence="1">Exportin-T C-terminal domain-containing protein</fullName>
    </recommendedName>
</protein>
<dbReference type="Pfam" id="PF19282">
    <property type="entry name" value="Exportin-T"/>
    <property type="match status" value="1"/>
</dbReference>
<evidence type="ECO:0000259" key="1">
    <source>
        <dbReference type="Pfam" id="PF19282"/>
    </source>
</evidence>
<gene>
    <name evidence="2" type="ORF">HD556DRAFT_1247202</name>
</gene>
<keyword evidence="3" id="KW-1185">Reference proteome</keyword>
<comment type="caution">
    <text evidence="2">The sequence shown here is derived from an EMBL/GenBank/DDBJ whole genome shotgun (WGS) entry which is preliminary data.</text>
</comment>
<dbReference type="RefSeq" id="XP_041154561.1">
    <property type="nucleotide sequence ID" value="XM_041298676.1"/>
</dbReference>
<reference evidence="2" key="1">
    <citation type="journal article" date="2020" name="New Phytol.">
        <title>Comparative genomics reveals dynamic genome evolution in host specialist ectomycorrhizal fungi.</title>
        <authorList>
            <person name="Lofgren L.A."/>
            <person name="Nguyen N.H."/>
            <person name="Vilgalys R."/>
            <person name="Ruytinx J."/>
            <person name="Liao H.L."/>
            <person name="Branco S."/>
            <person name="Kuo A."/>
            <person name="LaButti K."/>
            <person name="Lipzen A."/>
            <person name="Andreopoulos W."/>
            <person name="Pangilinan J."/>
            <person name="Riley R."/>
            <person name="Hundley H."/>
            <person name="Na H."/>
            <person name="Barry K."/>
            <person name="Grigoriev I.V."/>
            <person name="Stajich J.E."/>
            <person name="Kennedy P.G."/>
        </authorList>
    </citation>
    <scope>NUCLEOTIDE SEQUENCE</scope>
    <source>
        <strain evidence="2">S12</strain>
    </source>
</reference>